<name>A0A8D8LT99_9HEMI</name>
<accession>A0A8D8LT99</accession>
<sequence>MILVGLFSPTGIVQYYDEDCFKYYYGDCLVLYEDCLVLYEYWPSYCYSETGIDSLGNRFHGIDSFMNTDLRIAFLKLKSIRKTKSLDLELGTLTCCKNCPSFIVQFWYDITKSSVYKITKKNNT</sequence>
<dbReference type="AlphaFoldDB" id="A0A8D8LT99"/>
<evidence type="ECO:0000313" key="1">
    <source>
        <dbReference type="EMBL" id="CAG6615964.1"/>
    </source>
</evidence>
<dbReference type="EMBL" id="HBUF01034491">
    <property type="protein sequence ID" value="CAG6615964.1"/>
    <property type="molecule type" value="Transcribed_RNA"/>
</dbReference>
<organism evidence="1">
    <name type="scientific">Cacopsylla melanoneura</name>
    <dbReference type="NCBI Taxonomy" id="428564"/>
    <lineage>
        <taxon>Eukaryota</taxon>
        <taxon>Metazoa</taxon>
        <taxon>Ecdysozoa</taxon>
        <taxon>Arthropoda</taxon>
        <taxon>Hexapoda</taxon>
        <taxon>Insecta</taxon>
        <taxon>Pterygota</taxon>
        <taxon>Neoptera</taxon>
        <taxon>Paraneoptera</taxon>
        <taxon>Hemiptera</taxon>
        <taxon>Sternorrhyncha</taxon>
        <taxon>Psylloidea</taxon>
        <taxon>Psyllidae</taxon>
        <taxon>Psyllinae</taxon>
        <taxon>Cacopsylla</taxon>
    </lineage>
</organism>
<protein>
    <submittedName>
        <fullName evidence="1">Uncharacterized protein</fullName>
    </submittedName>
</protein>
<reference evidence="1" key="1">
    <citation type="submission" date="2021-05" db="EMBL/GenBank/DDBJ databases">
        <authorList>
            <person name="Alioto T."/>
            <person name="Alioto T."/>
            <person name="Gomez Garrido J."/>
        </authorList>
    </citation>
    <scope>NUCLEOTIDE SEQUENCE</scope>
</reference>
<proteinExistence type="predicted"/>
<dbReference type="EMBL" id="HBUF01034490">
    <property type="protein sequence ID" value="CAG6615960.1"/>
    <property type="molecule type" value="Transcribed_RNA"/>
</dbReference>